<dbReference type="Pfam" id="PF12669">
    <property type="entry name" value="FeoB_associated"/>
    <property type="match status" value="1"/>
</dbReference>
<dbReference type="AlphaFoldDB" id="A0A401FRY4"/>
<name>A0A401FRY4_9BACT</name>
<accession>A0A401FRY4</accession>
<evidence type="ECO:0000256" key="1">
    <source>
        <dbReference type="SAM" id="MobiDB-lite"/>
    </source>
</evidence>
<protein>
    <recommendedName>
        <fullName evidence="4">FeoB-associated Cys-rich membrane protein</fullName>
    </recommendedName>
</protein>
<dbReference type="EMBL" id="BEXT01000001">
    <property type="protein sequence ID" value="GBC59732.1"/>
    <property type="molecule type" value="Genomic_DNA"/>
</dbReference>
<gene>
    <name evidence="2" type="ORF">DENIS_0673</name>
</gene>
<dbReference type="RefSeq" id="WP_124327222.1">
    <property type="nucleotide sequence ID" value="NZ_BEXT01000001.1"/>
</dbReference>
<reference evidence="3" key="1">
    <citation type="submission" date="2017-11" db="EMBL/GenBank/DDBJ databases">
        <authorList>
            <person name="Watanabe M."/>
            <person name="Kojima H."/>
        </authorList>
    </citation>
    <scope>NUCLEOTIDE SEQUENCE [LARGE SCALE GENOMIC DNA]</scope>
    <source>
        <strain evidence="3">Tokyo 01</strain>
    </source>
</reference>
<feature type="region of interest" description="Disordered" evidence="1">
    <location>
        <begin position="45"/>
        <end position="85"/>
    </location>
</feature>
<reference evidence="3" key="2">
    <citation type="submission" date="2019-01" db="EMBL/GenBank/DDBJ databases">
        <title>Genome sequence of Desulfonema ishimotonii strain Tokyo 01.</title>
        <authorList>
            <person name="Fukui M."/>
        </authorList>
    </citation>
    <scope>NUCLEOTIDE SEQUENCE [LARGE SCALE GENOMIC DNA]</scope>
    <source>
        <strain evidence="3">Tokyo 01</strain>
    </source>
</reference>
<sequence length="85" mass="8933">METLIITAIIGVAAIYTFRTFYKSMKNEEGGCAGGCASCGASGSCGEFQDSPDGDQIRPSGELITDATPSRHSRDSRKPQGNSVK</sequence>
<keyword evidence="3" id="KW-1185">Reference proteome</keyword>
<comment type="caution">
    <text evidence="2">The sequence shown here is derived from an EMBL/GenBank/DDBJ whole genome shotgun (WGS) entry which is preliminary data.</text>
</comment>
<evidence type="ECO:0008006" key="4">
    <source>
        <dbReference type="Google" id="ProtNLM"/>
    </source>
</evidence>
<organism evidence="2 3">
    <name type="scientific">Desulfonema ishimotonii</name>
    <dbReference type="NCBI Taxonomy" id="45657"/>
    <lineage>
        <taxon>Bacteria</taxon>
        <taxon>Pseudomonadati</taxon>
        <taxon>Thermodesulfobacteriota</taxon>
        <taxon>Desulfobacteria</taxon>
        <taxon>Desulfobacterales</taxon>
        <taxon>Desulfococcaceae</taxon>
        <taxon>Desulfonema</taxon>
    </lineage>
</organism>
<evidence type="ECO:0000313" key="3">
    <source>
        <dbReference type="Proteomes" id="UP000288096"/>
    </source>
</evidence>
<dbReference type="Proteomes" id="UP000288096">
    <property type="component" value="Unassembled WGS sequence"/>
</dbReference>
<proteinExistence type="predicted"/>
<evidence type="ECO:0000313" key="2">
    <source>
        <dbReference type="EMBL" id="GBC59732.1"/>
    </source>
</evidence>